<accession>A0A9P6MER1</accession>
<evidence type="ECO:0000313" key="2">
    <source>
        <dbReference type="EMBL" id="KAF9994954.1"/>
    </source>
</evidence>
<dbReference type="OrthoDB" id="2392608at2759"/>
<feature type="non-terminal residue" evidence="2">
    <location>
        <position position="1"/>
    </location>
</feature>
<reference evidence="2" key="1">
    <citation type="journal article" date="2020" name="Fungal Divers.">
        <title>Resolving the Mortierellaceae phylogeny through synthesis of multi-gene phylogenetics and phylogenomics.</title>
        <authorList>
            <person name="Vandepol N."/>
            <person name="Liber J."/>
            <person name="Desiro A."/>
            <person name="Na H."/>
            <person name="Kennedy M."/>
            <person name="Barry K."/>
            <person name="Grigoriev I.V."/>
            <person name="Miller A.N."/>
            <person name="O'Donnell K."/>
            <person name="Stajich J.E."/>
            <person name="Bonito G."/>
        </authorList>
    </citation>
    <scope>NUCLEOTIDE SEQUENCE</scope>
    <source>
        <strain evidence="2">MES-2147</strain>
    </source>
</reference>
<organism evidence="2 3">
    <name type="scientific">Modicella reniformis</name>
    <dbReference type="NCBI Taxonomy" id="1440133"/>
    <lineage>
        <taxon>Eukaryota</taxon>
        <taxon>Fungi</taxon>
        <taxon>Fungi incertae sedis</taxon>
        <taxon>Mucoromycota</taxon>
        <taxon>Mortierellomycotina</taxon>
        <taxon>Mortierellomycetes</taxon>
        <taxon>Mortierellales</taxon>
        <taxon>Mortierellaceae</taxon>
        <taxon>Modicella</taxon>
    </lineage>
</organism>
<keyword evidence="3" id="KW-1185">Reference proteome</keyword>
<protein>
    <submittedName>
        <fullName evidence="2">Uncharacterized protein</fullName>
    </submittedName>
</protein>
<dbReference type="AlphaFoldDB" id="A0A9P6MER1"/>
<dbReference type="EMBL" id="JAAAHW010001455">
    <property type="protein sequence ID" value="KAF9994954.1"/>
    <property type="molecule type" value="Genomic_DNA"/>
</dbReference>
<evidence type="ECO:0000256" key="1">
    <source>
        <dbReference type="SAM" id="MobiDB-lite"/>
    </source>
</evidence>
<comment type="caution">
    <text evidence="2">The sequence shown here is derived from an EMBL/GenBank/DDBJ whole genome shotgun (WGS) entry which is preliminary data.</text>
</comment>
<name>A0A9P6MER1_9FUNG</name>
<dbReference type="Proteomes" id="UP000749646">
    <property type="component" value="Unassembled WGS sequence"/>
</dbReference>
<feature type="region of interest" description="Disordered" evidence="1">
    <location>
        <begin position="186"/>
        <end position="245"/>
    </location>
</feature>
<proteinExistence type="predicted"/>
<sequence length="245" mass="27269">AKGLLFATLQKLSSHKELLLETLIADTESQKKEISELEKTLKTVYGHIDDSIKTSVEPESNRITDSNDIDYSKIKKRIFSGAPSLDLDVSKTLDEMVKQPLESSGSETTSRGFQATLKEYGSVEHITSMKGYLKFLSDTPGAFDGTETDHTLWFIKKYGGKPGTQAVERLTGNVTNESVSDKVMVHQQAKRPSAKDEYSQTTDVKKQKTDPKFCSYSEKVQEAPALAPPRKMPSLAEGPEEDQWE</sequence>
<feature type="compositionally biased region" description="Basic and acidic residues" evidence="1">
    <location>
        <begin position="193"/>
        <end position="211"/>
    </location>
</feature>
<evidence type="ECO:0000313" key="3">
    <source>
        <dbReference type="Proteomes" id="UP000749646"/>
    </source>
</evidence>
<gene>
    <name evidence="2" type="ORF">BGZ65_009412</name>
</gene>